<gene>
    <name evidence="9" type="ORF">GH811_13935</name>
</gene>
<comment type="catalytic activity">
    <reaction evidence="7">
        <text>a 2'-deoxyadenosine in DNA + S-adenosyl-L-methionine = an N(6)-methyl-2'-deoxyadenosine in DNA + S-adenosyl-L-homocysteine + H(+)</text>
        <dbReference type="Rhea" id="RHEA:15197"/>
        <dbReference type="Rhea" id="RHEA-COMP:12418"/>
        <dbReference type="Rhea" id="RHEA-COMP:12419"/>
        <dbReference type="ChEBI" id="CHEBI:15378"/>
        <dbReference type="ChEBI" id="CHEBI:57856"/>
        <dbReference type="ChEBI" id="CHEBI:59789"/>
        <dbReference type="ChEBI" id="CHEBI:90615"/>
        <dbReference type="ChEBI" id="CHEBI:90616"/>
        <dbReference type="EC" id="2.1.1.72"/>
    </reaction>
</comment>
<evidence type="ECO:0000256" key="2">
    <source>
        <dbReference type="ARBA" id="ARBA00022603"/>
    </source>
</evidence>
<dbReference type="PANTHER" id="PTHR33841:SF6">
    <property type="entry name" value="TYPE II METHYLTRANSFERASE M.HINDII"/>
    <property type="match status" value="1"/>
</dbReference>
<dbReference type="Pfam" id="PF07669">
    <property type="entry name" value="Eco57I"/>
    <property type="match status" value="1"/>
</dbReference>
<dbReference type="InterPro" id="IPR050953">
    <property type="entry name" value="N4_N6_ade-DNA_methylase"/>
</dbReference>
<dbReference type="RefSeq" id="WP_186894874.1">
    <property type="nucleotide sequence ID" value="NZ_WJBE01000014.1"/>
</dbReference>
<protein>
    <recommendedName>
        <fullName evidence="1">site-specific DNA-methyltransferase (adenine-specific)</fullName>
        <ecNumber evidence="1">2.1.1.72</ecNumber>
    </recommendedName>
</protein>
<evidence type="ECO:0000313" key="10">
    <source>
        <dbReference type="Proteomes" id="UP000622405"/>
    </source>
</evidence>
<evidence type="ECO:0000259" key="8">
    <source>
        <dbReference type="Pfam" id="PF07669"/>
    </source>
</evidence>
<dbReference type="InterPro" id="IPR011639">
    <property type="entry name" value="MethylTrfase_TaqI-like_dom"/>
</dbReference>
<accession>A0ABR6YZN4</accession>
<evidence type="ECO:0000256" key="1">
    <source>
        <dbReference type="ARBA" id="ARBA00011900"/>
    </source>
</evidence>
<keyword evidence="6" id="KW-0238">DNA-binding</keyword>
<dbReference type="InterPro" id="IPR029063">
    <property type="entry name" value="SAM-dependent_MTases_sf"/>
</dbReference>
<evidence type="ECO:0000256" key="6">
    <source>
        <dbReference type="ARBA" id="ARBA00023125"/>
    </source>
</evidence>
<dbReference type="EMBL" id="WJBE01000014">
    <property type="protein sequence ID" value="MBC3900716.1"/>
    <property type="molecule type" value="Genomic_DNA"/>
</dbReference>
<dbReference type="PANTHER" id="PTHR33841">
    <property type="entry name" value="DNA METHYLTRANSFERASE YEEA-RELATED"/>
    <property type="match status" value="1"/>
</dbReference>
<reference evidence="9 10" key="1">
    <citation type="journal article" date="2020" name="mSystems">
        <title>Defining Genomic and Predicted Metabolic Features of the Acetobacterium Genus.</title>
        <authorList>
            <person name="Ross D.E."/>
            <person name="Marshall C.W."/>
            <person name="Gulliver D."/>
            <person name="May H.D."/>
            <person name="Norman R.S."/>
        </authorList>
    </citation>
    <scope>NUCLEOTIDE SEQUENCE [LARGE SCALE GENOMIC DNA]</scope>
    <source>
        <strain evidence="9 10">DSM 4132</strain>
    </source>
</reference>
<dbReference type="EC" id="2.1.1.72" evidence="1"/>
<keyword evidence="10" id="KW-1185">Reference proteome</keyword>
<name>A0ABR6YZN4_9FIRM</name>
<dbReference type="GO" id="GO:0008168">
    <property type="term" value="F:methyltransferase activity"/>
    <property type="evidence" value="ECO:0007669"/>
    <property type="project" value="UniProtKB-KW"/>
</dbReference>
<dbReference type="PRINTS" id="PR00507">
    <property type="entry name" value="N12N6MTFRASE"/>
</dbReference>
<evidence type="ECO:0000256" key="4">
    <source>
        <dbReference type="ARBA" id="ARBA00022691"/>
    </source>
</evidence>
<comment type="caution">
    <text evidence="9">The sequence shown here is derived from an EMBL/GenBank/DDBJ whole genome shotgun (WGS) entry which is preliminary data.</text>
</comment>
<dbReference type="GO" id="GO:0032259">
    <property type="term" value="P:methylation"/>
    <property type="evidence" value="ECO:0007669"/>
    <property type="project" value="UniProtKB-KW"/>
</dbReference>
<keyword evidence="2 9" id="KW-0489">Methyltransferase</keyword>
<feature type="domain" description="Type II methyltransferase M.TaqI-like" evidence="8">
    <location>
        <begin position="106"/>
        <end position="214"/>
    </location>
</feature>
<dbReference type="PROSITE" id="PS00092">
    <property type="entry name" value="N6_MTASE"/>
    <property type="match status" value="1"/>
</dbReference>
<sequence length="497" mass="57957">MATMKSNPQVFTPSRIVKYMLNIAGYRHNIVGKTIFENSFGNGAFLKEIVKRYINEGKRLGYSNESISYGLSRDICGIEKDKSLFDECIKDLDKIVAMNKLIPVKWTLMNQNTLQTKIEQKYNFIIGNPPYITYSALKESERRFMSDNFFVCKTGKPDYYYAFIEYSMNALADDGKLVYIVPNNMTKTWFGDKLRDYILPDLIEIFDFKSEKIFKNILTKSVILHIQKNSKKNLLTYYDINSKETLSLDKREMGRKWIFGFNCDKYEAKFSDYFKAANSIATLLNEAFVVNVINETNDYYEIFLDEETVRIEKELVKKAASPKYINKIKNEYIIFPYSYEKNKLKKLPEDVFINKFPMGYRYLCSYKDKLENRKSDNNAKWYEYGRSQALQHLNQPKLMLSTVITDKPNIIRLCNETIPYSGIFITKIGNYSLDVAKFILESCYFKDYIKTVGIHANGTSYRISTRDINDFRFPKDLICLPSNIEHGGANGKNNLCS</sequence>
<keyword evidence="3" id="KW-0808">Transferase</keyword>
<organism evidence="9 10">
    <name type="scientific">Acetobacterium malicum</name>
    <dbReference type="NCBI Taxonomy" id="52692"/>
    <lineage>
        <taxon>Bacteria</taxon>
        <taxon>Bacillati</taxon>
        <taxon>Bacillota</taxon>
        <taxon>Clostridia</taxon>
        <taxon>Eubacteriales</taxon>
        <taxon>Eubacteriaceae</taxon>
        <taxon>Acetobacterium</taxon>
    </lineage>
</organism>
<evidence type="ECO:0000256" key="7">
    <source>
        <dbReference type="ARBA" id="ARBA00047942"/>
    </source>
</evidence>
<dbReference type="Proteomes" id="UP000622405">
    <property type="component" value="Unassembled WGS sequence"/>
</dbReference>
<dbReference type="InterPro" id="IPR002052">
    <property type="entry name" value="DNA_methylase_N6_adenine_CS"/>
</dbReference>
<keyword evidence="4" id="KW-0949">S-adenosyl-L-methionine</keyword>
<evidence type="ECO:0000256" key="5">
    <source>
        <dbReference type="ARBA" id="ARBA00022747"/>
    </source>
</evidence>
<keyword evidence="5" id="KW-0680">Restriction system</keyword>
<evidence type="ECO:0000256" key="3">
    <source>
        <dbReference type="ARBA" id="ARBA00022679"/>
    </source>
</evidence>
<dbReference type="SUPFAM" id="SSF53335">
    <property type="entry name" value="S-adenosyl-L-methionine-dependent methyltransferases"/>
    <property type="match status" value="1"/>
</dbReference>
<evidence type="ECO:0000313" key="9">
    <source>
        <dbReference type="EMBL" id="MBC3900716.1"/>
    </source>
</evidence>
<dbReference type="Gene3D" id="3.40.50.150">
    <property type="entry name" value="Vaccinia Virus protein VP39"/>
    <property type="match status" value="1"/>
</dbReference>
<proteinExistence type="predicted"/>